<protein>
    <submittedName>
        <fullName evidence="3">SRPBCC domain-containing protein</fullName>
    </submittedName>
</protein>
<dbReference type="EMBL" id="JAHHIF010000026">
    <property type="protein sequence ID" value="MBW4546542.1"/>
    <property type="molecule type" value="Genomic_DNA"/>
</dbReference>
<comment type="similarity">
    <text evidence="1">Belongs to the AHA1 family.</text>
</comment>
<dbReference type="Proteomes" id="UP000753908">
    <property type="component" value="Unassembled WGS sequence"/>
</dbReference>
<dbReference type="Pfam" id="PF08327">
    <property type="entry name" value="AHSA1"/>
    <property type="match status" value="1"/>
</dbReference>
<organism evidence="3 4">
    <name type="scientific">Symplocastrum torsivum CPER-KK1</name>
    <dbReference type="NCBI Taxonomy" id="450513"/>
    <lineage>
        <taxon>Bacteria</taxon>
        <taxon>Bacillati</taxon>
        <taxon>Cyanobacteriota</taxon>
        <taxon>Cyanophyceae</taxon>
        <taxon>Oscillatoriophycideae</taxon>
        <taxon>Oscillatoriales</taxon>
        <taxon>Microcoleaceae</taxon>
        <taxon>Symplocastrum</taxon>
    </lineage>
</organism>
<reference evidence="3" key="2">
    <citation type="journal article" date="2022" name="Microbiol. Resour. Announc.">
        <title>Metagenome Sequencing to Explore Phylogenomics of Terrestrial Cyanobacteria.</title>
        <authorList>
            <person name="Ward R.D."/>
            <person name="Stajich J.E."/>
            <person name="Johansen J.R."/>
            <person name="Huntemann M."/>
            <person name="Clum A."/>
            <person name="Foster B."/>
            <person name="Foster B."/>
            <person name="Roux S."/>
            <person name="Palaniappan K."/>
            <person name="Varghese N."/>
            <person name="Mukherjee S."/>
            <person name="Reddy T.B.K."/>
            <person name="Daum C."/>
            <person name="Copeland A."/>
            <person name="Chen I.A."/>
            <person name="Ivanova N.N."/>
            <person name="Kyrpides N.C."/>
            <person name="Shapiro N."/>
            <person name="Eloe-Fadrosh E.A."/>
            <person name="Pietrasiak N."/>
        </authorList>
    </citation>
    <scope>NUCLEOTIDE SEQUENCE</scope>
    <source>
        <strain evidence="3">CPER-KK1</strain>
    </source>
</reference>
<dbReference type="CDD" id="cd07814">
    <property type="entry name" value="SRPBCC_CalC_Aha1-like"/>
    <property type="match status" value="1"/>
</dbReference>
<dbReference type="SUPFAM" id="SSF55961">
    <property type="entry name" value="Bet v1-like"/>
    <property type="match status" value="1"/>
</dbReference>
<dbReference type="AlphaFoldDB" id="A0A951PNX2"/>
<evidence type="ECO:0000313" key="3">
    <source>
        <dbReference type="EMBL" id="MBW4546542.1"/>
    </source>
</evidence>
<dbReference type="InterPro" id="IPR023393">
    <property type="entry name" value="START-like_dom_sf"/>
</dbReference>
<comment type="caution">
    <text evidence="3">The sequence shown here is derived from an EMBL/GenBank/DDBJ whole genome shotgun (WGS) entry which is preliminary data.</text>
</comment>
<sequence>MLRDVKTEVFYPYPPERLWQVLTNHRALAAWLMDNDFEPRVGHKFRFQPDPQKGWEEAIHCEVIELNEPRSLSYTWRGGFMGKPTIVTWTLLPVDGGTQLQLEHKGLESEVTPFSQPMRLAQARQDNSMFKAIETQLLPVSPRMPSALGYKQFESFDSITLNFYLSGGWHSPLNRKLQTVLGDIAQQSHLAAASNVQTGRL</sequence>
<evidence type="ECO:0000313" key="4">
    <source>
        <dbReference type="Proteomes" id="UP000753908"/>
    </source>
</evidence>
<dbReference type="Gene3D" id="3.30.530.20">
    <property type="match status" value="1"/>
</dbReference>
<evidence type="ECO:0000256" key="1">
    <source>
        <dbReference type="ARBA" id="ARBA00006817"/>
    </source>
</evidence>
<name>A0A951PNX2_9CYAN</name>
<dbReference type="InterPro" id="IPR013538">
    <property type="entry name" value="ASHA1/2-like_C"/>
</dbReference>
<proteinExistence type="inferred from homology"/>
<evidence type="ECO:0000259" key="2">
    <source>
        <dbReference type="Pfam" id="PF08327"/>
    </source>
</evidence>
<feature type="domain" description="Activator of Hsp90 ATPase homologue 1/2-like C-terminal" evidence="2">
    <location>
        <begin position="13"/>
        <end position="110"/>
    </location>
</feature>
<gene>
    <name evidence="3" type="ORF">KME25_19155</name>
</gene>
<accession>A0A951PNX2</accession>
<reference evidence="3" key="1">
    <citation type="submission" date="2021-05" db="EMBL/GenBank/DDBJ databases">
        <authorList>
            <person name="Pietrasiak N."/>
            <person name="Ward R."/>
            <person name="Stajich J.E."/>
            <person name="Kurbessoian T."/>
        </authorList>
    </citation>
    <scope>NUCLEOTIDE SEQUENCE</scope>
    <source>
        <strain evidence="3">CPER-KK1</strain>
    </source>
</reference>